<keyword evidence="15" id="KW-0482">Metalloprotease</keyword>
<keyword evidence="9" id="KW-0479">Metal-binding</keyword>
<keyword evidence="12" id="KW-0256">Endoplasmic reticulum</keyword>
<keyword evidence="8" id="KW-0645">Protease</keyword>
<dbReference type="PANTHER" id="PTHR12053">
    <property type="entry name" value="PROTEASE FAMILY M28 PLASMA GLUTAMATE CARBOXYPEPTIDASE-RELATED"/>
    <property type="match status" value="1"/>
</dbReference>
<keyword evidence="16" id="KW-0865">Zymogen</keyword>
<keyword evidence="13" id="KW-0862">Zinc</keyword>
<dbReference type="SUPFAM" id="SSF53187">
    <property type="entry name" value="Zn-dependent exopeptidases"/>
    <property type="match status" value="1"/>
</dbReference>
<dbReference type="AlphaFoldDB" id="A0A7Z0L0D1"/>
<dbReference type="PANTHER" id="PTHR12053:SF3">
    <property type="entry name" value="CARBOXYPEPTIDASE Q"/>
    <property type="match status" value="1"/>
</dbReference>
<evidence type="ECO:0000256" key="16">
    <source>
        <dbReference type="ARBA" id="ARBA00023145"/>
    </source>
</evidence>
<keyword evidence="10" id="KW-0732">Signal</keyword>
<comment type="subcellular location">
    <subcellularLocation>
        <location evidence="1">Endoplasmic reticulum</location>
    </subcellularLocation>
    <subcellularLocation>
        <location evidence="3">Golgi apparatus</location>
    </subcellularLocation>
    <subcellularLocation>
        <location evidence="2">Lysosome</location>
    </subcellularLocation>
    <subcellularLocation>
        <location evidence="4">Secreted</location>
    </subcellularLocation>
</comment>
<evidence type="ECO:0000313" key="24">
    <source>
        <dbReference type="Proteomes" id="UP000529417"/>
    </source>
</evidence>
<feature type="domain" description="PA" evidence="21">
    <location>
        <begin position="100"/>
        <end position="181"/>
    </location>
</feature>
<evidence type="ECO:0000256" key="1">
    <source>
        <dbReference type="ARBA" id="ARBA00004240"/>
    </source>
</evidence>
<evidence type="ECO:0000256" key="8">
    <source>
        <dbReference type="ARBA" id="ARBA00022670"/>
    </source>
</evidence>
<dbReference type="Pfam" id="PF02225">
    <property type="entry name" value="PA"/>
    <property type="match status" value="1"/>
</dbReference>
<evidence type="ECO:0000256" key="7">
    <source>
        <dbReference type="ARBA" id="ARBA00022645"/>
    </source>
</evidence>
<evidence type="ECO:0000259" key="21">
    <source>
        <dbReference type="Pfam" id="PF02225"/>
    </source>
</evidence>
<organism evidence="23 24">
    <name type="scientific">Rhabdonatronobacter sediminivivens</name>
    <dbReference type="NCBI Taxonomy" id="2743469"/>
    <lineage>
        <taxon>Bacteria</taxon>
        <taxon>Pseudomonadati</taxon>
        <taxon>Pseudomonadota</taxon>
        <taxon>Alphaproteobacteria</taxon>
        <taxon>Rhodobacterales</taxon>
        <taxon>Paracoccaceae</taxon>
        <taxon>Rhabdonatronobacter</taxon>
    </lineage>
</organism>
<evidence type="ECO:0000256" key="4">
    <source>
        <dbReference type="ARBA" id="ARBA00004613"/>
    </source>
</evidence>
<evidence type="ECO:0000256" key="3">
    <source>
        <dbReference type="ARBA" id="ARBA00004555"/>
    </source>
</evidence>
<evidence type="ECO:0000256" key="6">
    <source>
        <dbReference type="ARBA" id="ARBA00022525"/>
    </source>
</evidence>
<gene>
    <name evidence="23" type="ORF">HUK65_14095</name>
</gene>
<evidence type="ECO:0000256" key="12">
    <source>
        <dbReference type="ARBA" id="ARBA00022824"/>
    </source>
</evidence>
<keyword evidence="18" id="KW-0458">Lysosome</keyword>
<dbReference type="GO" id="GO:0004180">
    <property type="term" value="F:carboxypeptidase activity"/>
    <property type="evidence" value="ECO:0007669"/>
    <property type="project" value="UniProtKB-KW"/>
</dbReference>
<comment type="caution">
    <text evidence="23">The sequence shown here is derived from an EMBL/GenBank/DDBJ whole genome shotgun (WGS) entry which is preliminary data.</text>
</comment>
<evidence type="ECO:0000256" key="11">
    <source>
        <dbReference type="ARBA" id="ARBA00022801"/>
    </source>
</evidence>
<comment type="subunit">
    <text evidence="19">Homodimer. The monomeric form is inactive while the homodimer is active.</text>
</comment>
<accession>A0A7Z0L0D1</accession>
<sequence>MSDTPDTRLWAEFAAICDCGGRQSGTASERAAVALLDRLGRAATGVAPQVLETAYDGWRAIEASVTDAAGQVLPATALLRSAPTPDDGLALELIDLGRGTAADFAAQAGAIAGRAVMVRHELMFCADTVHRRLKYGWALAHGAAAFIIVGPDEGSSVAGSSGRGGEAGIPAIGIAPETARQLLAGQAGPVPIRLTLLTEEAPALAPNLIFDMPGGTAESPGDRKEWVVLSAHLDGHALGESAIDNASGCAVALAVARALAPGMAERRRGLRLAFFNVEEWALTGSADYVARLSPQDRAAIALNVNLDSVAGGSRLTALTSGFAGIEPMLQGCADRVGLPLGLHRPLQRNSDHANFAEAGIPAFRLVAGFGEPEARTRHLLTRFDTRQIVAPQALEEARALAQAICETALDAPPEDAANWRA</sequence>
<dbReference type="GO" id="GO:0070573">
    <property type="term" value="F:metallodipeptidase activity"/>
    <property type="evidence" value="ECO:0007669"/>
    <property type="project" value="InterPro"/>
</dbReference>
<evidence type="ECO:0000256" key="10">
    <source>
        <dbReference type="ARBA" id="ARBA00022729"/>
    </source>
</evidence>
<keyword evidence="24" id="KW-1185">Reference proteome</keyword>
<keyword evidence="11" id="KW-0378">Hydrolase</keyword>
<evidence type="ECO:0000259" key="22">
    <source>
        <dbReference type="Pfam" id="PF04389"/>
    </source>
</evidence>
<proteinExistence type="predicted"/>
<dbReference type="InterPro" id="IPR039866">
    <property type="entry name" value="CPQ"/>
</dbReference>
<dbReference type="GO" id="GO:0005576">
    <property type="term" value="C:extracellular region"/>
    <property type="evidence" value="ECO:0007669"/>
    <property type="project" value="UniProtKB-SubCell"/>
</dbReference>
<dbReference type="Gene3D" id="3.50.30.30">
    <property type="match status" value="1"/>
</dbReference>
<keyword evidence="14" id="KW-0333">Golgi apparatus</keyword>
<dbReference type="InterPro" id="IPR046450">
    <property type="entry name" value="PA_dom_sf"/>
</dbReference>
<evidence type="ECO:0000313" key="23">
    <source>
        <dbReference type="EMBL" id="NYS26121.1"/>
    </source>
</evidence>
<keyword evidence="17" id="KW-0325">Glycoprotein</keyword>
<dbReference type="Pfam" id="PF04389">
    <property type="entry name" value="Peptidase_M28"/>
    <property type="match status" value="1"/>
</dbReference>
<dbReference type="Gene3D" id="3.40.630.10">
    <property type="entry name" value="Zn peptidases"/>
    <property type="match status" value="1"/>
</dbReference>
<dbReference type="InterPro" id="IPR003137">
    <property type="entry name" value="PA_domain"/>
</dbReference>
<dbReference type="SUPFAM" id="SSF52025">
    <property type="entry name" value="PA domain"/>
    <property type="match status" value="1"/>
</dbReference>
<evidence type="ECO:0000256" key="19">
    <source>
        <dbReference type="ARBA" id="ARBA00025833"/>
    </source>
</evidence>
<evidence type="ECO:0000256" key="20">
    <source>
        <dbReference type="ARBA" id="ARBA00033328"/>
    </source>
</evidence>
<reference evidence="23 24" key="1">
    <citation type="journal article" date="2000" name="Arch. Microbiol.">
        <title>Rhodobaca bogoriensis gen. nov. and sp. nov., an alkaliphilic purple nonsulfur bacterium from African Rift Valley soda lakes.</title>
        <authorList>
            <person name="Milford A.D."/>
            <person name="Achenbach L.A."/>
            <person name="Jung D.O."/>
            <person name="Madigan M.T."/>
        </authorList>
    </citation>
    <scope>NUCLEOTIDE SEQUENCE [LARGE SCALE GENOMIC DNA]</scope>
    <source>
        <strain evidence="23 24">2376</strain>
    </source>
</reference>
<feature type="domain" description="Peptidase M28" evidence="22">
    <location>
        <begin position="219"/>
        <end position="399"/>
    </location>
</feature>
<evidence type="ECO:0000256" key="13">
    <source>
        <dbReference type="ARBA" id="ARBA00022833"/>
    </source>
</evidence>
<keyword evidence="7" id="KW-0121">Carboxypeptidase</keyword>
<dbReference type="GO" id="GO:0005764">
    <property type="term" value="C:lysosome"/>
    <property type="evidence" value="ECO:0007669"/>
    <property type="project" value="UniProtKB-SubCell"/>
</dbReference>
<dbReference type="InterPro" id="IPR007484">
    <property type="entry name" value="Peptidase_M28"/>
</dbReference>
<dbReference type="EMBL" id="JACBXS010000033">
    <property type="protein sequence ID" value="NYS26121.1"/>
    <property type="molecule type" value="Genomic_DNA"/>
</dbReference>
<evidence type="ECO:0000256" key="17">
    <source>
        <dbReference type="ARBA" id="ARBA00023180"/>
    </source>
</evidence>
<evidence type="ECO:0000256" key="9">
    <source>
        <dbReference type="ARBA" id="ARBA00022723"/>
    </source>
</evidence>
<evidence type="ECO:0000256" key="14">
    <source>
        <dbReference type="ARBA" id="ARBA00023034"/>
    </source>
</evidence>
<dbReference type="GO" id="GO:0046872">
    <property type="term" value="F:metal ion binding"/>
    <property type="evidence" value="ECO:0007669"/>
    <property type="project" value="UniProtKB-KW"/>
</dbReference>
<evidence type="ECO:0000256" key="2">
    <source>
        <dbReference type="ARBA" id="ARBA00004371"/>
    </source>
</evidence>
<protein>
    <recommendedName>
        <fullName evidence="5">Carboxypeptidase Q</fullName>
    </recommendedName>
    <alternativeName>
        <fullName evidence="20">Plasma glutamate carboxypeptidase</fullName>
    </alternativeName>
</protein>
<keyword evidence="6" id="KW-0964">Secreted</keyword>
<name>A0A7Z0L0D1_9RHOB</name>
<dbReference type="Proteomes" id="UP000529417">
    <property type="component" value="Unassembled WGS sequence"/>
</dbReference>
<evidence type="ECO:0000256" key="5">
    <source>
        <dbReference type="ARBA" id="ARBA00014116"/>
    </source>
</evidence>
<evidence type="ECO:0000256" key="18">
    <source>
        <dbReference type="ARBA" id="ARBA00023228"/>
    </source>
</evidence>
<evidence type="ECO:0000256" key="15">
    <source>
        <dbReference type="ARBA" id="ARBA00023049"/>
    </source>
</evidence>
<dbReference type="GO" id="GO:0006508">
    <property type="term" value="P:proteolysis"/>
    <property type="evidence" value="ECO:0007669"/>
    <property type="project" value="UniProtKB-KW"/>
</dbReference>